<evidence type="ECO:0000313" key="2">
    <source>
        <dbReference type="Proteomes" id="UP000054217"/>
    </source>
</evidence>
<keyword evidence="2" id="KW-1185">Reference proteome</keyword>
<dbReference type="EMBL" id="KN831944">
    <property type="protein sequence ID" value="KIO14817.1"/>
    <property type="molecule type" value="Genomic_DNA"/>
</dbReference>
<dbReference type="HOGENOM" id="CLU_2387047_0_0_1"/>
<protein>
    <submittedName>
        <fullName evidence="1">Uncharacterized protein</fullName>
    </submittedName>
</protein>
<gene>
    <name evidence="1" type="ORF">M404DRAFT_188930</name>
</gene>
<dbReference type="InParanoid" id="A0A0C3KZB7"/>
<reference evidence="1 2" key="1">
    <citation type="submission" date="2014-04" db="EMBL/GenBank/DDBJ databases">
        <authorList>
            <consortium name="DOE Joint Genome Institute"/>
            <person name="Kuo A."/>
            <person name="Kohler A."/>
            <person name="Costa M.D."/>
            <person name="Nagy L.G."/>
            <person name="Floudas D."/>
            <person name="Copeland A."/>
            <person name="Barry K.W."/>
            <person name="Cichocki N."/>
            <person name="Veneault-Fourrey C."/>
            <person name="LaButti K."/>
            <person name="Lindquist E.A."/>
            <person name="Lipzen A."/>
            <person name="Lundell T."/>
            <person name="Morin E."/>
            <person name="Murat C."/>
            <person name="Sun H."/>
            <person name="Tunlid A."/>
            <person name="Henrissat B."/>
            <person name="Grigoriev I.V."/>
            <person name="Hibbett D.S."/>
            <person name="Martin F."/>
            <person name="Nordberg H.P."/>
            <person name="Cantor M.N."/>
            <person name="Hua S.X."/>
        </authorList>
    </citation>
    <scope>NUCLEOTIDE SEQUENCE [LARGE SCALE GENOMIC DNA]</scope>
    <source>
        <strain evidence="1 2">Marx 270</strain>
    </source>
</reference>
<sequence>MTSVHLPMHLFGKVRCPGGVGGFEHLYIPGFLDRALQTREWRPPKFLNHNLHPTNLSMYSTQPTSNWSVDVSRERSYLCNKLILSGNICRMMCY</sequence>
<name>A0A0C3KZB7_PISTI</name>
<reference evidence="2" key="2">
    <citation type="submission" date="2015-01" db="EMBL/GenBank/DDBJ databases">
        <title>Evolutionary Origins and Diversification of the Mycorrhizal Mutualists.</title>
        <authorList>
            <consortium name="DOE Joint Genome Institute"/>
            <consortium name="Mycorrhizal Genomics Consortium"/>
            <person name="Kohler A."/>
            <person name="Kuo A."/>
            <person name="Nagy L.G."/>
            <person name="Floudas D."/>
            <person name="Copeland A."/>
            <person name="Barry K.W."/>
            <person name="Cichocki N."/>
            <person name="Veneault-Fourrey C."/>
            <person name="LaButti K."/>
            <person name="Lindquist E.A."/>
            <person name="Lipzen A."/>
            <person name="Lundell T."/>
            <person name="Morin E."/>
            <person name="Murat C."/>
            <person name="Riley R."/>
            <person name="Ohm R."/>
            <person name="Sun H."/>
            <person name="Tunlid A."/>
            <person name="Henrissat B."/>
            <person name="Grigoriev I.V."/>
            <person name="Hibbett D.S."/>
            <person name="Martin F."/>
        </authorList>
    </citation>
    <scope>NUCLEOTIDE SEQUENCE [LARGE SCALE GENOMIC DNA]</scope>
    <source>
        <strain evidence="2">Marx 270</strain>
    </source>
</reference>
<evidence type="ECO:0000313" key="1">
    <source>
        <dbReference type="EMBL" id="KIO14817.1"/>
    </source>
</evidence>
<dbReference type="Proteomes" id="UP000054217">
    <property type="component" value="Unassembled WGS sequence"/>
</dbReference>
<accession>A0A0C3KZB7</accession>
<organism evidence="1 2">
    <name type="scientific">Pisolithus tinctorius Marx 270</name>
    <dbReference type="NCBI Taxonomy" id="870435"/>
    <lineage>
        <taxon>Eukaryota</taxon>
        <taxon>Fungi</taxon>
        <taxon>Dikarya</taxon>
        <taxon>Basidiomycota</taxon>
        <taxon>Agaricomycotina</taxon>
        <taxon>Agaricomycetes</taxon>
        <taxon>Agaricomycetidae</taxon>
        <taxon>Boletales</taxon>
        <taxon>Sclerodermatineae</taxon>
        <taxon>Pisolithaceae</taxon>
        <taxon>Pisolithus</taxon>
    </lineage>
</organism>
<dbReference type="AlphaFoldDB" id="A0A0C3KZB7"/>
<proteinExistence type="predicted"/>